<dbReference type="GeneID" id="39750458"/>
<evidence type="ECO:0000256" key="3">
    <source>
        <dbReference type="ARBA" id="ARBA00022723"/>
    </source>
</evidence>
<gene>
    <name evidence="7" type="ORF">PGO_145100</name>
</gene>
<dbReference type="RefSeq" id="XP_028546301.1">
    <property type="nucleotide sequence ID" value="XM_028690500.1"/>
</dbReference>
<name>A0A1Y1JSD1_PLAGO</name>
<sequence>MVKEIYTLDGGKISEFERLRLGNFDFLSCRNDESENGINNKEEMMNILENIHLSYLLAGSNVITTNTFQVNLYSLREKNMNIEQGERIINTYIDIAYNAMEKFQRIKKRDDFALLQSEKRESIYNHLEYFQKVRSKIGIVHPNDSVNVKDYVDSFDLWNVTTKKGMGGRNEKDYIRRCKNYYVAFSNGSYSSAFCDFSEYSGVMHKGGGEEEEEEEGRKTTEWKTPSKKNTIRRKHFDIKINTDIGRWFTPVCHNKQHDVISMVPVNRTEIKNATTMDSFLNRKLFNYGLEYYIDVSDEEIISNCKFKLGSFSRNRDKVELFSLVTCSNIREVFTFYNLIKYYGGIFQNNVVINFYCNSNKYIGCSGYSFFDVVLILLYLDSFNKYIKAIGVNCVNIDYVHDLFFPIKKFVSSYYNIRRDTYKSENVEINTFVNTLLNNLKKNRCIDDVHFFASPNKSLKQVSYDSSKNHINFETLHEPHKHVYNYVDSWLDLGLSGFGGCCYYNPYDISLLDYKLGCRTIGRTGRDAVRLQK</sequence>
<protein>
    <submittedName>
        <fullName evidence="7">Homocysteine S-methyltransferase</fullName>
    </submittedName>
</protein>
<organism evidence="7 8">
    <name type="scientific">Plasmodium gonderi</name>
    <dbReference type="NCBI Taxonomy" id="77519"/>
    <lineage>
        <taxon>Eukaryota</taxon>
        <taxon>Sar</taxon>
        <taxon>Alveolata</taxon>
        <taxon>Apicomplexa</taxon>
        <taxon>Aconoidasida</taxon>
        <taxon>Haemosporida</taxon>
        <taxon>Plasmodiidae</taxon>
        <taxon>Plasmodium</taxon>
        <taxon>Plasmodium (Plasmodium)</taxon>
    </lineage>
</organism>
<dbReference type="PANTHER" id="PTHR46015">
    <property type="entry name" value="ZGC:172121"/>
    <property type="match status" value="1"/>
</dbReference>
<evidence type="ECO:0000256" key="2">
    <source>
        <dbReference type="ARBA" id="ARBA00022679"/>
    </source>
</evidence>
<evidence type="ECO:0000259" key="6">
    <source>
        <dbReference type="Pfam" id="PF02574"/>
    </source>
</evidence>
<feature type="region of interest" description="Disordered" evidence="5">
    <location>
        <begin position="206"/>
        <end position="227"/>
    </location>
</feature>
<dbReference type="PANTHER" id="PTHR46015:SF1">
    <property type="entry name" value="HOMOCYSTEINE S-METHYLTRANSFERASE-LIKE ISOFORM 1"/>
    <property type="match status" value="1"/>
</dbReference>
<evidence type="ECO:0000256" key="1">
    <source>
        <dbReference type="ARBA" id="ARBA00022603"/>
    </source>
</evidence>
<dbReference type="InterPro" id="IPR036589">
    <property type="entry name" value="HCY_dom_sf"/>
</dbReference>
<dbReference type="GO" id="GO:0033528">
    <property type="term" value="P:S-methylmethionine cycle"/>
    <property type="evidence" value="ECO:0007669"/>
    <property type="project" value="TreeGrafter"/>
</dbReference>
<dbReference type="OrthoDB" id="261426at2759"/>
<dbReference type="InterPro" id="IPR051486">
    <property type="entry name" value="Hcy_S-methyltransferase"/>
</dbReference>
<reference evidence="8" key="1">
    <citation type="submission" date="2017-04" db="EMBL/GenBank/DDBJ databases">
        <title>Plasmodium gonderi genome.</title>
        <authorList>
            <person name="Arisue N."/>
            <person name="Honma H."/>
            <person name="Kawai S."/>
            <person name="Tougan T."/>
            <person name="Tanabe K."/>
            <person name="Horii T."/>
        </authorList>
    </citation>
    <scope>NUCLEOTIDE SEQUENCE [LARGE SCALE GENOMIC DNA]</scope>
    <source>
        <strain evidence="8">ATCC 30045</strain>
    </source>
</reference>
<keyword evidence="2 7" id="KW-0808">Transferase</keyword>
<feature type="domain" description="Hcy-binding" evidence="6">
    <location>
        <begin position="8"/>
        <end position="108"/>
    </location>
</feature>
<accession>A0A1Y1JSD1</accession>
<proteinExistence type="predicted"/>
<dbReference type="Pfam" id="PF02574">
    <property type="entry name" value="S-methyl_trans"/>
    <property type="match status" value="2"/>
</dbReference>
<dbReference type="EMBL" id="BDQF01000015">
    <property type="protein sequence ID" value="GAW83712.1"/>
    <property type="molecule type" value="Genomic_DNA"/>
</dbReference>
<evidence type="ECO:0000256" key="5">
    <source>
        <dbReference type="SAM" id="MobiDB-lite"/>
    </source>
</evidence>
<feature type="domain" description="Hcy-binding" evidence="6">
    <location>
        <begin position="317"/>
        <end position="512"/>
    </location>
</feature>
<keyword evidence="1 7" id="KW-0489">Methyltransferase</keyword>
<dbReference type="InterPro" id="IPR003726">
    <property type="entry name" value="HCY_dom"/>
</dbReference>
<keyword evidence="4" id="KW-0862">Zinc</keyword>
<evidence type="ECO:0000313" key="7">
    <source>
        <dbReference type="EMBL" id="GAW83712.1"/>
    </source>
</evidence>
<evidence type="ECO:0000256" key="4">
    <source>
        <dbReference type="ARBA" id="ARBA00022833"/>
    </source>
</evidence>
<evidence type="ECO:0000313" key="8">
    <source>
        <dbReference type="Proteomes" id="UP000195521"/>
    </source>
</evidence>
<dbReference type="AlphaFoldDB" id="A0A1Y1JSD1"/>
<dbReference type="GO" id="GO:0008898">
    <property type="term" value="F:S-adenosylmethionine-homocysteine S-methyltransferase activity"/>
    <property type="evidence" value="ECO:0007669"/>
    <property type="project" value="TreeGrafter"/>
</dbReference>
<dbReference type="GO" id="GO:0009086">
    <property type="term" value="P:methionine biosynthetic process"/>
    <property type="evidence" value="ECO:0007669"/>
    <property type="project" value="TreeGrafter"/>
</dbReference>
<dbReference type="GO" id="GO:0032259">
    <property type="term" value="P:methylation"/>
    <property type="evidence" value="ECO:0007669"/>
    <property type="project" value="UniProtKB-KW"/>
</dbReference>
<dbReference type="Proteomes" id="UP000195521">
    <property type="component" value="Unassembled WGS sequence"/>
</dbReference>
<dbReference type="OMA" id="IREVFTF"/>
<comment type="caution">
    <text evidence="7">The sequence shown here is derived from an EMBL/GenBank/DDBJ whole genome shotgun (WGS) entry which is preliminary data.</text>
</comment>
<dbReference type="SUPFAM" id="SSF82282">
    <property type="entry name" value="Homocysteine S-methyltransferase"/>
    <property type="match status" value="1"/>
</dbReference>
<keyword evidence="8" id="KW-1185">Reference proteome</keyword>
<keyword evidence="3" id="KW-0479">Metal-binding</keyword>
<dbReference type="Gene3D" id="3.20.20.330">
    <property type="entry name" value="Homocysteine-binding-like domain"/>
    <property type="match status" value="1"/>
</dbReference>
<dbReference type="GO" id="GO:0046872">
    <property type="term" value="F:metal ion binding"/>
    <property type="evidence" value="ECO:0007669"/>
    <property type="project" value="UniProtKB-KW"/>
</dbReference>